<name>F3Z2C0_DESAF</name>
<dbReference type="eggNOG" id="COG1149">
    <property type="taxonomic scope" value="Bacteria"/>
</dbReference>
<proteinExistence type="predicted"/>
<evidence type="ECO:0000313" key="6">
    <source>
        <dbReference type="Proteomes" id="UP000007844"/>
    </source>
</evidence>
<dbReference type="EMBL" id="CP003221">
    <property type="protein sequence ID" value="EGJ50160.1"/>
    <property type="molecule type" value="Genomic_DNA"/>
</dbReference>
<dbReference type="STRING" id="690850.Desaf_1827"/>
<keyword evidence="2" id="KW-0408">Iron</keyword>
<dbReference type="PROSITE" id="PS00198">
    <property type="entry name" value="4FE4S_FER_1"/>
    <property type="match status" value="1"/>
</dbReference>
<dbReference type="Pfam" id="PF00037">
    <property type="entry name" value="Fer4"/>
    <property type="match status" value="1"/>
</dbReference>
<accession>F3Z2C0</accession>
<keyword evidence="3" id="KW-0411">Iron-sulfur</keyword>
<evidence type="ECO:0000313" key="5">
    <source>
        <dbReference type="EMBL" id="EGJ50160.1"/>
    </source>
</evidence>
<dbReference type="InterPro" id="IPR017896">
    <property type="entry name" value="4Fe4S_Fe-S-bd"/>
</dbReference>
<dbReference type="PROSITE" id="PS51379">
    <property type="entry name" value="4FE4S_FER_2"/>
    <property type="match status" value="2"/>
</dbReference>
<feature type="domain" description="4Fe-4S ferredoxin-type" evidence="4">
    <location>
        <begin position="92"/>
        <end position="121"/>
    </location>
</feature>
<reference evidence="5 6" key="1">
    <citation type="journal article" date="2011" name="J. Bacteriol.">
        <title>Genome sequence of the mercury-methylating and pleomorphic Desulfovibrio africanus Strain Walvis Bay.</title>
        <authorList>
            <person name="Brown S.D."/>
            <person name="Wall J.D."/>
            <person name="Kucken A.M."/>
            <person name="Gilmour C.C."/>
            <person name="Podar M."/>
            <person name="Brandt C.C."/>
            <person name="Teshima H."/>
            <person name="Detter J.C."/>
            <person name="Han C.S."/>
            <person name="Land M.L."/>
            <person name="Lucas S."/>
            <person name="Han J."/>
            <person name="Pennacchio L."/>
            <person name="Nolan M."/>
            <person name="Pitluck S."/>
            <person name="Woyke T."/>
            <person name="Goodwin L."/>
            <person name="Palumbo A.V."/>
            <person name="Elias D.A."/>
        </authorList>
    </citation>
    <scope>NUCLEOTIDE SEQUENCE [LARGE SCALE GENOMIC DNA]</scope>
    <source>
        <strain evidence="5 6">Walvis Bay</strain>
    </source>
</reference>
<dbReference type="PANTHER" id="PTHR43063:SF1">
    <property type="entry name" value="4FE-4S CLUSTER CONTAINING PARA FAMILY ATPASE PROTEIN"/>
    <property type="match status" value="1"/>
</dbReference>
<keyword evidence="6" id="KW-1185">Reference proteome</keyword>
<dbReference type="Gene3D" id="3.30.70.20">
    <property type="match status" value="1"/>
</dbReference>
<dbReference type="Proteomes" id="UP000007844">
    <property type="component" value="Chromosome"/>
</dbReference>
<dbReference type="HOGENOM" id="CLU_067767_0_0_7"/>
<evidence type="ECO:0000256" key="1">
    <source>
        <dbReference type="ARBA" id="ARBA00022723"/>
    </source>
</evidence>
<dbReference type="AlphaFoldDB" id="F3Z2C0"/>
<dbReference type="InterPro" id="IPR002586">
    <property type="entry name" value="CobQ/CobB/MinD/ParA_Nub-bd_dom"/>
</dbReference>
<gene>
    <name evidence="5" type="ORF">Desaf_1827</name>
</gene>
<sequence length="288" mass="31057">MKLAIASGKGGTGKTTVAVNLAVILARQGLAPALVDCDVEEPNSHIFLAPTWEQEQRITQPVPRIDHKACLGSECRRCIELCRFKALIWMAGEVMVFPELCHGCELCAEACPAGAVDWTEREVGVVRSGKSRGVRLLGGLMRVGEAMATPLIRAVKRKAEAEDLQIWDCPPGTACPAVASLHGADVALLVTEPTAFGLHDLTLAVALVRELGLPFGVVLNRAGMGDERVERYLEQESIPLLASLPYSREAAVACADGHLLVDVLPDMGESYTRLWRSLCRLLPEEVTA</sequence>
<dbReference type="KEGG" id="daf:Desaf_1827"/>
<evidence type="ECO:0000256" key="3">
    <source>
        <dbReference type="ARBA" id="ARBA00023014"/>
    </source>
</evidence>
<organism evidence="5 6">
    <name type="scientific">Desulfocurvibacter africanus subsp. africanus str. Walvis Bay</name>
    <dbReference type="NCBI Taxonomy" id="690850"/>
    <lineage>
        <taxon>Bacteria</taxon>
        <taxon>Pseudomonadati</taxon>
        <taxon>Thermodesulfobacteriota</taxon>
        <taxon>Desulfovibrionia</taxon>
        <taxon>Desulfovibrionales</taxon>
        <taxon>Desulfovibrionaceae</taxon>
        <taxon>Desulfocurvibacter</taxon>
    </lineage>
</organism>
<dbReference type="SUPFAM" id="SSF54862">
    <property type="entry name" value="4Fe-4S ferredoxins"/>
    <property type="match status" value="1"/>
</dbReference>
<dbReference type="Pfam" id="PF01656">
    <property type="entry name" value="CbiA"/>
    <property type="match status" value="1"/>
</dbReference>
<feature type="domain" description="4Fe-4S ferredoxin-type" evidence="4">
    <location>
        <begin position="61"/>
        <end position="89"/>
    </location>
</feature>
<evidence type="ECO:0000256" key="2">
    <source>
        <dbReference type="ARBA" id="ARBA00023004"/>
    </source>
</evidence>
<protein>
    <submittedName>
        <fullName evidence="5">Cobyrinic acid ac-diamide synthase</fullName>
    </submittedName>
</protein>
<dbReference type="InterPro" id="IPR027417">
    <property type="entry name" value="P-loop_NTPase"/>
</dbReference>
<dbReference type="GO" id="GO:0046872">
    <property type="term" value="F:metal ion binding"/>
    <property type="evidence" value="ECO:0007669"/>
    <property type="project" value="UniProtKB-KW"/>
</dbReference>
<dbReference type="InterPro" id="IPR017900">
    <property type="entry name" value="4Fe4S_Fe_S_CS"/>
</dbReference>
<dbReference type="RefSeq" id="WP_014259918.1">
    <property type="nucleotide sequence ID" value="NC_016629.1"/>
</dbReference>
<evidence type="ECO:0000259" key="4">
    <source>
        <dbReference type="PROSITE" id="PS51379"/>
    </source>
</evidence>
<dbReference type="Gene3D" id="3.40.50.300">
    <property type="entry name" value="P-loop containing nucleotide triphosphate hydrolases"/>
    <property type="match status" value="1"/>
</dbReference>
<keyword evidence="1" id="KW-0479">Metal-binding</keyword>
<dbReference type="SUPFAM" id="SSF52540">
    <property type="entry name" value="P-loop containing nucleoside triphosphate hydrolases"/>
    <property type="match status" value="1"/>
</dbReference>
<dbReference type="PANTHER" id="PTHR43063">
    <property type="entry name" value="4FE-4S CLUSTER CONTAINING PARA FAMILY ATPASE PROTEIN"/>
    <property type="match status" value="1"/>
</dbReference>
<dbReference type="GO" id="GO:0051536">
    <property type="term" value="F:iron-sulfur cluster binding"/>
    <property type="evidence" value="ECO:0007669"/>
    <property type="project" value="UniProtKB-KW"/>
</dbReference>